<dbReference type="InterPro" id="IPR008925">
    <property type="entry name" value="aa_tRNA-synth_I_cd-bd_sf"/>
</dbReference>
<evidence type="ECO:0000256" key="5">
    <source>
        <dbReference type="ARBA" id="ARBA00022598"/>
    </source>
</evidence>
<dbReference type="FunFam" id="3.40.50.620:FF:000007">
    <property type="entry name" value="Glutamate--tRNA ligase"/>
    <property type="match status" value="1"/>
</dbReference>
<comment type="subunit">
    <text evidence="3 12">Monomer.</text>
</comment>
<sequence>MKDIVSAFYLKKTIMEIIFLDGEINMVVTRFAPSPTGFLHIGGLRTALYNYLWARRNGGKFKLRIEDTDQSRNSAEATKAILEAFDWVGMNYDGDAVYQSDRFELYKQYIQQLLDEDKAYYCYMTKEELDALREEQMARKERPRYDGRYRDFKGTPPAGVDPVVRIKAPLDGEIVFEDGIKGTITIKADEVDDFIIARSDGTPTYNFVVAIDDALMGMTDVIRGDDHLYNTPKQIIVYEALGFKLPRFYHVPMILGEGGKKLSKRDGAADVMDYKRMGYLPEALLNFLVRLGWSHGDQEIFSMEEMLEHFDPCDINASASQYNPDKLLWLNSHYIKNSSNDRLAKLLEDFGLYLLSHDKREILLDIFKERCKTLKEMAEQIKEVLEAPESYDSKAIKKAMKGDAVQILDSFVKKLENAETLHLPTDYHKVLENFVKEQEIGFGKIGMPLRVALIGRLGGPDLSDIMSIIGRYETAGRIKNLLNYMKETSA</sequence>
<evidence type="ECO:0000256" key="8">
    <source>
        <dbReference type="ARBA" id="ARBA00022917"/>
    </source>
</evidence>
<dbReference type="Proteomes" id="UP000199227">
    <property type="component" value="Unassembled WGS sequence"/>
</dbReference>
<keyword evidence="5 12" id="KW-0436">Ligase</keyword>
<dbReference type="SUPFAM" id="SSF48163">
    <property type="entry name" value="An anticodon-binding domain of class I aminoacyl-tRNA synthetases"/>
    <property type="match status" value="1"/>
</dbReference>
<keyword evidence="9 12" id="KW-0030">Aminoacyl-tRNA synthetase</keyword>
<dbReference type="STRING" id="223786.SAMN05216234_10369"/>
<keyword evidence="8 12" id="KW-0648">Protein biosynthesis</keyword>
<dbReference type="Gene3D" id="3.40.50.620">
    <property type="entry name" value="HUPs"/>
    <property type="match status" value="1"/>
</dbReference>
<gene>
    <name evidence="12" type="primary">gltX</name>
    <name evidence="15" type="ORF">SAMN05216234_10369</name>
</gene>
<evidence type="ECO:0000256" key="10">
    <source>
        <dbReference type="ARBA" id="ARBA00050184"/>
    </source>
</evidence>
<dbReference type="InterPro" id="IPR000924">
    <property type="entry name" value="Glu/Gln-tRNA-synth"/>
</dbReference>
<keyword evidence="6 12" id="KW-0547">Nucleotide-binding</keyword>
<dbReference type="GO" id="GO:0005524">
    <property type="term" value="F:ATP binding"/>
    <property type="evidence" value="ECO:0007669"/>
    <property type="project" value="UniProtKB-UniRule"/>
</dbReference>
<keyword evidence="7 12" id="KW-0067">ATP-binding</keyword>
<dbReference type="GO" id="GO:0004818">
    <property type="term" value="F:glutamate-tRNA ligase activity"/>
    <property type="evidence" value="ECO:0007669"/>
    <property type="project" value="UniProtKB-UniRule"/>
</dbReference>
<keyword evidence="4 12" id="KW-0963">Cytoplasm</keyword>
<evidence type="ECO:0000256" key="1">
    <source>
        <dbReference type="ARBA" id="ARBA00004496"/>
    </source>
</evidence>
<dbReference type="InterPro" id="IPR020751">
    <property type="entry name" value="aa-tRNA-synth_I_codon-bd_sub2"/>
</dbReference>
<reference evidence="15 16" key="1">
    <citation type="submission" date="2016-10" db="EMBL/GenBank/DDBJ databases">
        <authorList>
            <person name="de Groot N.N."/>
        </authorList>
    </citation>
    <scope>NUCLEOTIDE SEQUENCE [LARGE SCALE GENOMIC DNA]</scope>
    <source>
        <strain evidence="15 16">EP1-55-1</strain>
    </source>
</reference>
<dbReference type="Pfam" id="PF00749">
    <property type="entry name" value="tRNA-synt_1c"/>
    <property type="match status" value="1"/>
</dbReference>
<evidence type="ECO:0000256" key="9">
    <source>
        <dbReference type="ARBA" id="ARBA00023146"/>
    </source>
</evidence>
<proteinExistence type="inferred from homology"/>
<protein>
    <recommendedName>
        <fullName evidence="12">Glutamate--tRNA ligase</fullName>
        <ecNumber evidence="12">6.1.1.17</ecNumber>
    </recommendedName>
    <alternativeName>
        <fullName evidence="12">Glutamyl-tRNA synthetase</fullName>
        <shortName evidence="12">GluRS</shortName>
    </alternativeName>
</protein>
<dbReference type="EMBL" id="FOXB01000003">
    <property type="protein sequence ID" value="SFO97753.1"/>
    <property type="molecule type" value="Genomic_DNA"/>
</dbReference>
<dbReference type="CDD" id="cd00808">
    <property type="entry name" value="GluRS_core"/>
    <property type="match status" value="1"/>
</dbReference>
<evidence type="ECO:0000256" key="12">
    <source>
        <dbReference type="HAMAP-Rule" id="MF_00022"/>
    </source>
</evidence>
<dbReference type="Gene3D" id="1.10.10.350">
    <property type="match status" value="1"/>
</dbReference>
<evidence type="ECO:0000256" key="4">
    <source>
        <dbReference type="ARBA" id="ARBA00022490"/>
    </source>
</evidence>
<dbReference type="InterPro" id="IPR045462">
    <property type="entry name" value="aa-tRNA-synth_I_cd-bd"/>
</dbReference>
<dbReference type="HAMAP" id="MF_00022">
    <property type="entry name" value="Glu_tRNA_synth_type1"/>
    <property type="match status" value="1"/>
</dbReference>
<dbReference type="GO" id="GO:0008270">
    <property type="term" value="F:zinc ion binding"/>
    <property type="evidence" value="ECO:0007669"/>
    <property type="project" value="InterPro"/>
</dbReference>
<dbReference type="PRINTS" id="PR00987">
    <property type="entry name" value="TRNASYNTHGLU"/>
</dbReference>
<dbReference type="SUPFAM" id="SSF52374">
    <property type="entry name" value="Nucleotidylyl transferase"/>
    <property type="match status" value="1"/>
</dbReference>
<dbReference type="AlphaFoldDB" id="A0A1I5LKQ1"/>
<feature type="domain" description="Aminoacyl-tRNA synthetase class I anticodon-binding" evidence="14">
    <location>
        <begin position="343"/>
        <end position="481"/>
    </location>
</feature>
<evidence type="ECO:0000259" key="14">
    <source>
        <dbReference type="Pfam" id="PF19269"/>
    </source>
</evidence>
<organism evidence="15 16">
    <name type="scientific">Hydrogenimonas thermophila</name>
    <dbReference type="NCBI Taxonomy" id="223786"/>
    <lineage>
        <taxon>Bacteria</taxon>
        <taxon>Pseudomonadati</taxon>
        <taxon>Campylobacterota</taxon>
        <taxon>Epsilonproteobacteria</taxon>
        <taxon>Campylobacterales</taxon>
        <taxon>Hydrogenimonadaceae</taxon>
        <taxon>Hydrogenimonas</taxon>
    </lineage>
</organism>
<evidence type="ECO:0000256" key="2">
    <source>
        <dbReference type="ARBA" id="ARBA00007894"/>
    </source>
</evidence>
<keyword evidence="16" id="KW-1185">Reference proteome</keyword>
<dbReference type="InterPro" id="IPR020058">
    <property type="entry name" value="Glu/Gln-tRNA-synth_Ib_cat-dom"/>
</dbReference>
<dbReference type="InterPro" id="IPR014729">
    <property type="entry name" value="Rossmann-like_a/b/a_fold"/>
</dbReference>
<evidence type="ECO:0000259" key="13">
    <source>
        <dbReference type="Pfam" id="PF00749"/>
    </source>
</evidence>
<evidence type="ECO:0000313" key="16">
    <source>
        <dbReference type="Proteomes" id="UP000199227"/>
    </source>
</evidence>
<evidence type="ECO:0000256" key="11">
    <source>
        <dbReference type="ARBA" id="ARBA00054667"/>
    </source>
</evidence>
<accession>A0A1I5LKQ1</accession>
<dbReference type="InterPro" id="IPR033910">
    <property type="entry name" value="GluRS_core"/>
</dbReference>
<comment type="subcellular location">
    <subcellularLocation>
        <location evidence="1 12">Cytoplasm</location>
    </subcellularLocation>
</comment>
<dbReference type="Pfam" id="PF19269">
    <property type="entry name" value="Anticodon_2"/>
    <property type="match status" value="1"/>
</dbReference>
<evidence type="ECO:0000256" key="3">
    <source>
        <dbReference type="ARBA" id="ARBA00011245"/>
    </source>
</evidence>
<evidence type="ECO:0000256" key="6">
    <source>
        <dbReference type="ARBA" id="ARBA00022741"/>
    </source>
</evidence>
<comment type="caution">
    <text evidence="12">Lacks conserved residue(s) required for the propagation of feature annotation.</text>
</comment>
<dbReference type="NCBIfam" id="TIGR00464">
    <property type="entry name" value="gltX_bact"/>
    <property type="match status" value="1"/>
</dbReference>
<feature type="short sequence motif" description="'KMSKS' region" evidence="12">
    <location>
        <begin position="261"/>
        <end position="265"/>
    </location>
</feature>
<dbReference type="InterPro" id="IPR001412">
    <property type="entry name" value="aa-tRNA-synth_I_CS"/>
</dbReference>
<dbReference type="GO" id="GO:0005829">
    <property type="term" value="C:cytosol"/>
    <property type="evidence" value="ECO:0007669"/>
    <property type="project" value="TreeGrafter"/>
</dbReference>
<dbReference type="GO" id="GO:0006424">
    <property type="term" value="P:glutamyl-tRNA aminoacylation"/>
    <property type="evidence" value="ECO:0007669"/>
    <property type="project" value="UniProtKB-UniRule"/>
</dbReference>
<dbReference type="InterPro" id="IPR004527">
    <property type="entry name" value="Glu-tRNA-ligase_bac/mito"/>
</dbReference>
<evidence type="ECO:0000256" key="7">
    <source>
        <dbReference type="ARBA" id="ARBA00022840"/>
    </source>
</evidence>
<dbReference type="InterPro" id="IPR049940">
    <property type="entry name" value="GluQ/Sye"/>
</dbReference>
<feature type="binding site" evidence="12">
    <location>
        <position position="264"/>
    </location>
    <ligand>
        <name>ATP</name>
        <dbReference type="ChEBI" id="CHEBI:30616"/>
    </ligand>
</feature>
<comment type="catalytic activity">
    <reaction evidence="10">
        <text>tRNA(Glu) + L-glutamate + ATP = L-glutamyl-tRNA(Gln) + AMP + diphosphate</text>
        <dbReference type="Rhea" id="RHEA:51156"/>
        <dbReference type="Rhea" id="RHEA-COMP:9663"/>
        <dbReference type="Rhea" id="RHEA-COMP:9684"/>
        <dbReference type="ChEBI" id="CHEBI:29985"/>
        <dbReference type="ChEBI" id="CHEBI:30616"/>
        <dbReference type="ChEBI" id="CHEBI:33019"/>
        <dbReference type="ChEBI" id="CHEBI:78442"/>
        <dbReference type="ChEBI" id="CHEBI:78520"/>
        <dbReference type="ChEBI" id="CHEBI:456215"/>
    </reaction>
</comment>
<evidence type="ECO:0000313" key="15">
    <source>
        <dbReference type="EMBL" id="SFO97753.1"/>
    </source>
</evidence>
<dbReference type="PANTHER" id="PTHR43311:SF2">
    <property type="entry name" value="GLUTAMATE--TRNA LIGASE, MITOCHONDRIAL-RELATED"/>
    <property type="match status" value="1"/>
</dbReference>
<comment type="function">
    <text evidence="12">Catalyzes the attachment of glutamate to tRNA(Glu) in a two-step reaction: glutamate is first activated by ATP to form Glu-AMP and then transferred to the acceptor end of tRNA(Glu).</text>
</comment>
<dbReference type="PANTHER" id="PTHR43311">
    <property type="entry name" value="GLUTAMATE--TRNA LIGASE"/>
    <property type="match status" value="1"/>
</dbReference>
<comment type="function">
    <text evidence="11">Aminoacylates tRNA(Gln) with glutamate. Does not aminoacylate tRNA(Glu).</text>
</comment>
<dbReference type="GO" id="GO:0000049">
    <property type="term" value="F:tRNA binding"/>
    <property type="evidence" value="ECO:0007669"/>
    <property type="project" value="InterPro"/>
</dbReference>
<name>A0A1I5LKQ1_9BACT</name>
<dbReference type="EC" id="6.1.1.17" evidence="12"/>
<comment type="catalytic activity">
    <reaction evidence="12">
        <text>tRNA(Glu) + L-glutamate + ATP = L-glutamyl-tRNA(Glu) + AMP + diphosphate</text>
        <dbReference type="Rhea" id="RHEA:23540"/>
        <dbReference type="Rhea" id="RHEA-COMP:9663"/>
        <dbReference type="Rhea" id="RHEA-COMP:9680"/>
        <dbReference type="ChEBI" id="CHEBI:29985"/>
        <dbReference type="ChEBI" id="CHEBI:30616"/>
        <dbReference type="ChEBI" id="CHEBI:33019"/>
        <dbReference type="ChEBI" id="CHEBI:78442"/>
        <dbReference type="ChEBI" id="CHEBI:78520"/>
        <dbReference type="ChEBI" id="CHEBI:456215"/>
        <dbReference type="EC" id="6.1.1.17"/>
    </reaction>
</comment>
<feature type="short sequence motif" description="'HIGH' region" evidence="12">
    <location>
        <begin position="33"/>
        <end position="43"/>
    </location>
</feature>
<feature type="domain" description="Glutamyl/glutaminyl-tRNA synthetase class Ib catalytic" evidence="13">
    <location>
        <begin position="27"/>
        <end position="329"/>
    </location>
</feature>
<comment type="similarity">
    <text evidence="2 12">Belongs to the class-I aminoacyl-tRNA synthetase family. Glutamate--tRNA ligase type 1 subfamily.</text>
</comment>
<dbReference type="PROSITE" id="PS00178">
    <property type="entry name" value="AA_TRNA_LIGASE_I"/>
    <property type="match status" value="1"/>
</dbReference>